<sequence length="622" mass="63083">MHGWLKSRTRGGRRLSPAPKWPILARMPDARYVQSCPSVTASRGRRNTPGPDRAARTGAAALRLALVAAFGFAALSGAEPAHAAPTPNVDSGFGAGGVVTVPGRSVDTTVDASGRIRLLTTDDQGVTRLTTLTPDGMKEHEAVVPFAGLLATGSDGSAAVVATAPTGIRVHRVGGATTTALDGRPIEAVRAVTVRRNGTLIVQTPHVLVAIKPDGSLDPSWSGDGVVETTEDIRAITATGDHLLTATSTSIVRYSPGGAPETVRFTLPAGFDPYGLSPAFVSGRSANRMAVVKLLPTGAPDPTYGMKGLAVGAAHDCAPAARRAFPTSAGATAIGECEAGLVHVQQFTAAGTDAGELVVDQAGTQRALGDSGGGPQPGDRTIVTFASEGSTTSVVRLLPRTVVPAYVPITPGRLLAPTRVGPGKEVDVIVRGTNASAVAIDVAVARGSAPGGVLAYPKGTKPPAVATNLHSTGQSVTQRIVVPFPKNGRITLRNASSGPANLAANLVGWYRAGAYLPVTPTRVLAARGLKAHQAITFAVAGRAGVPATARTVLVNLSVNGVTSAGSLKLSPASRSVLASHGPGRPGNATTRVTLGTGGRMTVVNNAPTSANVTVDVVGYLKS</sequence>
<organism evidence="2 3">
    <name type="scientific">Paractinoplanes brasiliensis</name>
    <dbReference type="NCBI Taxonomy" id="52695"/>
    <lineage>
        <taxon>Bacteria</taxon>
        <taxon>Bacillati</taxon>
        <taxon>Actinomycetota</taxon>
        <taxon>Actinomycetes</taxon>
        <taxon>Micromonosporales</taxon>
        <taxon>Micromonosporaceae</taxon>
        <taxon>Paractinoplanes</taxon>
    </lineage>
</organism>
<reference evidence="2 3" key="1">
    <citation type="submission" date="2019-03" db="EMBL/GenBank/DDBJ databases">
        <title>Sequencing the genomes of 1000 actinobacteria strains.</title>
        <authorList>
            <person name="Klenk H.-P."/>
        </authorList>
    </citation>
    <scope>NUCLEOTIDE SEQUENCE [LARGE SCALE GENOMIC DNA]</scope>
    <source>
        <strain evidence="2 3">DSM 43805</strain>
    </source>
</reference>
<comment type="caution">
    <text evidence="2">The sequence shown here is derived from an EMBL/GenBank/DDBJ whole genome shotgun (WGS) entry which is preliminary data.</text>
</comment>
<evidence type="ECO:0000256" key="1">
    <source>
        <dbReference type="SAM" id="MobiDB-lite"/>
    </source>
</evidence>
<accession>A0A4R6JC86</accession>
<feature type="compositionally biased region" description="Basic residues" evidence="1">
    <location>
        <begin position="1"/>
        <end position="13"/>
    </location>
</feature>
<evidence type="ECO:0000313" key="2">
    <source>
        <dbReference type="EMBL" id="TDO32531.1"/>
    </source>
</evidence>
<evidence type="ECO:0000313" key="3">
    <source>
        <dbReference type="Proteomes" id="UP000294901"/>
    </source>
</evidence>
<name>A0A4R6JC86_9ACTN</name>
<gene>
    <name evidence="2" type="ORF">C8E87_7996</name>
</gene>
<proteinExistence type="predicted"/>
<dbReference type="AlphaFoldDB" id="A0A4R6JC86"/>
<keyword evidence="3" id="KW-1185">Reference proteome</keyword>
<feature type="region of interest" description="Disordered" evidence="1">
    <location>
        <begin position="1"/>
        <end position="20"/>
    </location>
</feature>
<dbReference type="Proteomes" id="UP000294901">
    <property type="component" value="Unassembled WGS sequence"/>
</dbReference>
<protein>
    <submittedName>
        <fullName evidence="2">Uncharacterized protein</fullName>
    </submittedName>
</protein>
<dbReference type="EMBL" id="SNWR01000002">
    <property type="protein sequence ID" value="TDO32531.1"/>
    <property type="molecule type" value="Genomic_DNA"/>
</dbReference>